<gene>
    <name evidence="1" type="ORF">QC761_0058950</name>
</gene>
<accession>A0ABR0FNM0</accession>
<dbReference type="RefSeq" id="XP_062734019.1">
    <property type="nucleotide sequence ID" value="XM_062872549.1"/>
</dbReference>
<evidence type="ECO:0000313" key="1">
    <source>
        <dbReference type="EMBL" id="KAK4645043.1"/>
    </source>
</evidence>
<evidence type="ECO:0000313" key="2">
    <source>
        <dbReference type="Proteomes" id="UP001322138"/>
    </source>
</evidence>
<dbReference type="GeneID" id="87891757"/>
<evidence type="ECO:0008006" key="3">
    <source>
        <dbReference type="Google" id="ProtNLM"/>
    </source>
</evidence>
<dbReference type="EMBL" id="JAFFGZ010000005">
    <property type="protein sequence ID" value="KAK4645043.1"/>
    <property type="molecule type" value="Genomic_DNA"/>
</dbReference>
<organism evidence="1 2">
    <name type="scientific">Podospora bellae-mahoneyi</name>
    <dbReference type="NCBI Taxonomy" id="2093777"/>
    <lineage>
        <taxon>Eukaryota</taxon>
        <taxon>Fungi</taxon>
        <taxon>Dikarya</taxon>
        <taxon>Ascomycota</taxon>
        <taxon>Pezizomycotina</taxon>
        <taxon>Sordariomycetes</taxon>
        <taxon>Sordariomycetidae</taxon>
        <taxon>Sordariales</taxon>
        <taxon>Podosporaceae</taxon>
        <taxon>Podospora</taxon>
    </lineage>
</organism>
<proteinExistence type="predicted"/>
<sequence length="74" mass="8258">MLEKDETLGTLCTLIADVSKVPEAERVQKNGGDGKVYYIMEGDIKVTPGSADMGYVFYLQGKRYDNIEVKCEYA</sequence>
<comment type="caution">
    <text evidence="1">The sequence shown here is derived from an EMBL/GenBank/DDBJ whole genome shotgun (WGS) entry which is preliminary data.</text>
</comment>
<dbReference type="Proteomes" id="UP001322138">
    <property type="component" value="Unassembled WGS sequence"/>
</dbReference>
<reference evidence="1 2" key="1">
    <citation type="journal article" date="2023" name="bioRxiv">
        <title>High-quality genome assemblies of four members of thePodospora anserinaspecies complex.</title>
        <authorList>
            <person name="Ament-Velasquez S.L."/>
            <person name="Vogan A.A."/>
            <person name="Wallerman O."/>
            <person name="Hartmann F."/>
            <person name="Gautier V."/>
            <person name="Silar P."/>
            <person name="Giraud T."/>
            <person name="Johannesson H."/>
        </authorList>
    </citation>
    <scope>NUCLEOTIDE SEQUENCE [LARGE SCALE GENOMIC DNA]</scope>
    <source>
        <strain evidence="1 2">CBS 112042</strain>
    </source>
</reference>
<keyword evidence="2" id="KW-1185">Reference proteome</keyword>
<protein>
    <recommendedName>
        <fullName evidence="3">Cyclic nucleotide-binding domain-containing protein</fullName>
    </recommendedName>
</protein>
<name>A0ABR0FNM0_9PEZI</name>